<reference evidence="2 3" key="1">
    <citation type="submission" date="2022-03" db="EMBL/GenBank/DDBJ databases">
        <title>Complete genome analysis of Roseomonas KG 17.1 : a prolific producer of plant growth promoters.</title>
        <authorList>
            <person name="Saadouli I."/>
            <person name="Najjari A."/>
            <person name="Mosbah A."/>
            <person name="Ouzari H.I."/>
        </authorList>
    </citation>
    <scope>NUCLEOTIDE SEQUENCE [LARGE SCALE GENOMIC DNA]</scope>
    <source>
        <strain evidence="2 3">KG17-1</strain>
    </source>
</reference>
<organism evidence="2 3">
    <name type="scientific">Teichococcus vastitatis</name>
    <dbReference type="NCBI Taxonomy" id="2307076"/>
    <lineage>
        <taxon>Bacteria</taxon>
        <taxon>Pseudomonadati</taxon>
        <taxon>Pseudomonadota</taxon>
        <taxon>Alphaproteobacteria</taxon>
        <taxon>Acetobacterales</taxon>
        <taxon>Roseomonadaceae</taxon>
        <taxon>Roseomonas</taxon>
    </lineage>
</organism>
<evidence type="ECO:0000313" key="2">
    <source>
        <dbReference type="EMBL" id="MCI0753258.1"/>
    </source>
</evidence>
<dbReference type="RefSeq" id="WP_241792624.1">
    <property type="nucleotide sequence ID" value="NZ_JALBUU010000004.1"/>
</dbReference>
<protein>
    <submittedName>
        <fullName evidence="2">Uncharacterized protein</fullName>
    </submittedName>
</protein>
<dbReference type="Proteomes" id="UP001201985">
    <property type="component" value="Unassembled WGS sequence"/>
</dbReference>
<gene>
    <name evidence="2" type="ORF">MON41_05695</name>
</gene>
<sequence length="105" mass="11382">MMDKDALTAWALKNGWEMIGGHPSLAKPNAPKEAIVRLVFKATVVALEVKKPAGKWEKVGGNSYAKVTPPQDDDSLPAGLGFEKVPSITKLMQDSRDRKVFSAFG</sequence>
<feature type="region of interest" description="Disordered" evidence="1">
    <location>
        <begin position="59"/>
        <end position="79"/>
    </location>
</feature>
<evidence type="ECO:0000313" key="3">
    <source>
        <dbReference type="Proteomes" id="UP001201985"/>
    </source>
</evidence>
<name>A0ABS9W1T3_9PROT</name>
<accession>A0ABS9W1T3</accession>
<dbReference type="EMBL" id="JALBUU010000004">
    <property type="protein sequence ID" value="MCI0753258.1"/>
    <property type="molecule type" value="Genomic_DNA"/>
</dbReference>
<keyword evidence="3" id="KW-1185">Reference proteome</keyword>
<evidence type="ECO:0000256" key="1">
    <source>
        <dbReference type="SAM" id="MobiDB-lite"/>
    </source>
</evidence>
<comment type="caution">
    <text evidence="2">The sequence shown here is derived from an EMBL/GenBank/DDBJ whole genome shotgun (WGS) entry which is preliminary data.</text>
</comment>
<proteinExistence type="predicted"/>